<dbReference type="RefSeq" id="WP_114565961.1">
    <property type="nucleotide sequence ID" value="NZ_QICD01000003.1"/>
</dbReference>
<proteinExistence type="predicted"/>
<accession>A0A369LLC4</accession>
<dbReference type="AlphaFoldDB" id="A0A369LLC4"/>
<comment type="caution">
    <text evidence="1">The sequence shown here is derived from an EMBL/GenBank/DDBJ whole genome shotgun (WGS) entry which is preliminary data.</text>
</comment>
<protein>
    <submittedName>
        <fullName evidence="1">Uncharacterized protein</fullName>
    </submittedName>
</protein>
<organism evidence="1 2">
    <name type="scientific">Paraeggerthella hongkongensis</name>
    <dbReference type="NCBI Taxonomy" id="230658"/>
    <lineage>
        <taxon>Bacteria</taxon>
        <taxon>Bacillati</taxon>
        <taxon>Actinomycetota</taxon>
        <taxon>Coriobacteriia</taxon>
        <taxon>Eggerthellales</taxon>
        <taxon>Eggerthellaceae</taxon>
        <taxon>Paraeggerthella</taxon>
    </lineage>
</organism>
<sequence>MRNRERIYAGIAVLSFVLMTGSLVMTYMNAGEGEVGLLDLGPSLALGLLFLVNVVLAKQNKQR</sequence>
<dbReference type="Proteomes" id="UP000278632">
    <property type="component" value="Unassembled WGS sequence"/>
</dbReference>
<evidence type="ECO:0000313" key="2">
    <source>
        <dbReference type="Proteomes" id="UP000278632"/>
    </source>
</evidence>
<dbReference type="OrthoDB" id="3176419at2"/>
<keyword evidence="2" id="KW-1185">Reference proteome</keyword>
<reference evidence="2" key="1">
    <citation type="submission" date="2018-05" db="EMBL/GenBank/DDBJ databases">
        <title>Genome Sequencing of selected type strains of the family Eggerthellaceae.</title>
        <authorList>
            <person name="Danylec N."/>
            <person name="Stoll D.A."/>
            <person name="Doetsch A."/>
            <person name="Huch M."/>
        </authorList>
    </citation>
    <scope>NUCLEOTIDE SEQUENCE [LARGE SCALE GENOMIC DNA]</scope>
    <source>
        <strain evidence="2">DSM 16106</strain>
    </source>
</reference>
<name>A0A369LLC4_9ACTN</name>
<gene>
    <name evidence="1" type="ORF">DMP08_03060</name>
</gene>
<dbReference type="EMBL" id="QICD01000003">
    <property type="protein sequence ID" value="RNL48148.1"/>
    <property type="molecule type" value="Genomic_DNA"/>
</dbReference>
<evidence type="ECO:0000313" key="1">
    <source>
        <dbReference type="EMBL" id="RNL48148.1"/>
    </source>
</evidence>